<gene>
    <name evidence="1" type="ORF">PSA7680_02288</name>
</gene>
<name>A0A1Y5SPU6_9RHOB</name>
<proteinExistence type="predicted"/>
<evidence type="ECO:0000313" key="1">
    <source>
        <dbReference type="EMBL" id="SLN45036.1"/>
    </source>
</evidence>
<protein>
    <recommendedName>
        <fullName evidence="3">Lysophospholipase</fullName>
    </recommendedName>
</protein>
<organism evidence="1 2">
    <name type="scientific">Pseudoruegeria aquimaris</name>
    <dbReference type="NCBI Taxonomy" id="393663"/>
    <lineage>
        <taxon>Bacteria</taxon>
        <taxon>Pseudomonadati</taxon>
        <taxon>Pseudomonadota</taxon>
        <taxon>Alphaproteobacteria</taxon>
        <taxon>Rhodobacterales</taxon>
        <taxon>Roseobacteraceae</taxon>
        <taxon>Pseudoruegeria</taxon>
    </lineage>
</organism>
<reference evidence="1 2" key="1">
    <citation type="submission" date="2017-03" db="EMBL/GenBank/DDBJ databases">
        <authorList>
            <person name="Afonso C.L."/>
            <person name="Miller P.J."/>
            <person name="Scott M.A."/>
            <person name="Spackman E."/>
            <person name="Goraichik I."/>
            <person name="Dimitrov K.M."/>
            <person name="Suarez D.L."/>
            <person name="Swayne D.E."/>
        </authorList>
    </citation>
    <scope>NUCLEOTIDE SEQUENCE [LARGE SCALE GENOMIC DNA]</scope>
    <source>
        <strain evidence="1 2">CECT 7680</strain>
    </source>
</reference>
<evidence type="ECO:0000313" key="2">
    <source>
        <dbReference type="Proteomes" id="UP000193409"/>
    </source>
</evidence>
<evidence type="ECO:0008006" key="3">
    <source>
        <dbReference type="Google" id="ProtNLM"/>
    </source>
</evidence>
<dbReference type="Pfam" id="PF07370">
    <property type="entry name" value="DUF1489"/>
    <property type="match status" value="1"/>
</dbReference>
<dbReference type="InterPro" id="IPR008320">
    <property type="entry name" value="UCP032025"/>
</dbReference>
<sequence length="150" mass="16462">MQTGDDSVDNHVNLVKLCVGADAVEDLEAWQAARRAGDPGHVLRHVTRMWPKREAELLAGGSLYWVFKGVILARQRILRLDEVIGEDGIRRCGIVLDPEIVRTAAAPRRPFQGWRYLAPADSPPDLPAGRPREEALPAELSAALAEIGVL</sequence>
<dbReference type="PIRSF" id="PIRSF032025">
    <property type="entry name" value="UCP032025"/>
    <property type="match status" value="1"/>
</dbReference>
<dbReference type="EMBL" id="FWFQ01000015">
    <property type="protein sequence ID" value="SLN45036.1"/>
    <property type="molecule type" value="Genomic_DNA"/>
</dbReference>
<dbReference type="AlphaFoldDB" id="A0A1Y5SPU6"/>
<dbReference type="Proteomes" id="UP000193409">
    <property type="component" value="Unassembled WGS sequence"/>
</dbReference>
<accession>A0A1Y5SPU6</accession>
<keyword evidence="2" id="KW-1185">Reference proteome</keyword>